<dbReference type="PANTHER" id="PTHR13161">
    <property type="entry name" value="SPLICING FACTOR SUPPRESSOR OF WHITE APRICOT"/>
    <property type="match status" value="1"/>
</dbReference>
<organism evidence="5 6">
    <name type="scientific">Caenorhabditis bovis</name>
    <dbReference type="NCBI Taxonomy" id="2654633"/>
    <lineage>
        <taxon>Eukaryota</taxon>
        <taxon>Metazoa</taxon>
        <taxon>Ecdysozoa</taxon>
        <taxon>Nematoda</taxon>
        <taxon>Chromadorea</taxon>
        <taxon>Rhabditida</taxon>
        <taxon>Rhabditina</taxon>
        <taxon>Rhabditomorpha</taxon>
        <taxon>Rhabditoidea</taxon>
        <taxon>Rhabditidae</taxon>
        <taxon>Peloderinae</taxon>
        <taxon>Caenorhabditis</taxon>
    </lineage>
</organism>
<feature type="compositionally biased region" description="Acidic residues" evidence="3">
    <location>
        <begin position="188"/>
        <end position="202"/>
    </location>
</feature>
<dbReference type="PANTHER" id="PTHR13161:SF4">
    <property type="entry name" value="CLK4-ASSOCIATING SERINE_ARGININE RICH PROTEIN"/>
    <property type="match status" value="1"/>
</dbReference>
<feature type="domain" description="Suppressor of white apricot N-terminal" evidence="4">
    <location>
        <begin position="39"/>
        <end position="180"/>
    </location>
</feature>
<feature type="region of interest" description="Disordered" evidence="3">
    <location>
        <begin position="499"/>
        <end position="603"/>
    </location>
</feature>
<feature type="compositionally biased region" description="Basic residues" evidence="3">
    <location>
        <begin position="542"/>
        <end position="559"/>
    </location>
</feature>
<evidence type="ECO:0000313" key="6">
    <source>
        <dbReference type="Proteomes" id="UP000494206"/>
    </source>
</evidence>
<evidence type="ECO:0000256" key="2">
    <source>
        <dbReference type="ARBA" id="ARBA00023187"/>
    </source>
</evidence>
<evidence type="ECO:0000259" key="4">
    <source>
        <dbReference type="SMART" id="SM01141"/>
    </source>
</evidence>
<sequence length="638" mass="73975">MWHEARKQEKLLRAVMVDQSKRAERKRKYFENVRKDPEQFMQVHGRKSVIHADRNIAKAAEDSNILRSWQGDPSITIDRFDARSHLSKMDLMEDDEIVVNRKNEESVTDDKEELVCEFERFRVLVINSYKGVSEKSYLRKIAEREFWLETNESARKAEIEKKKKVAETKSSIGFSYDNSEVVKGRENADEDSDDEPAEPEDIDIEIDVNSMNAEAQRRINKNGEEFGVKRGLFCALLRADVQAQRDAAQLKQIDRQKAQLSGRESKHERMLLRRQRTAIVGKGCQEGNDGATATLLGFINSSSKKKSLDRLSSDSEDSGDEKATPEFITTFGGDEEKESDNDEVKSCVGPELPSEQYRKILELSKKRNNEDTVDWGDAKIVHEQRNVAGLGRVINGDDLVREVVLGIVEDVRFHTIEIGGIRGLLQDIDDQEAANDVGKNGKDLTAGAEIRIDRRIGSHRARRDHLIGSVVQVRKSKPLNPTMIIESRIFRKLSEKEITQKISDKSSTSDDSSDEKDNDIKMLEIRSSMSESEKERIQIENRKRRIKMTKKMVKEKRKPASNSTSDDEEDRKAELARKKRQKMLKKTRRDMEREEEEKRRKADIEKRVRDEIRFIEEQERLEREREKRRKEERNKKEK</sequence>
<keyword evidence="6" id="KW-1185">Reference proteome</keyword>
<protein>
    <recommendedName>
        <fullName evidence="4">Suppressor of white apricot N-terminal domain-containing protein</fullName>
    </recommendedName>
</protein>
<dbReference type="InterPro" id="IPR040397">
    <property type="entry name" value="SWAP"/>
</dbReference>
<evidence type="ECO:0000256" key="3">
    <source>
        <dbReference type="SAM" id="MobiDB-lite"/>
    </source>
</evidence>
<feature type="compositionally biased region" description="Basic and acidic residues" evidence="3">
    <location>
        <begin position="499"/>
        <end position="508"/>
    </location>
</feature>
<dbReference type="InterPro" id="IPR019147">
    <property type="entry name" value="SWAP_N_domain"/>
</dbReference>
<feature type="compositionally biased region" description="Basic and acidic residues" evidence="3">
    <location>
        <begin position="589"/>
        <end position="603"/>
    </location>
</feature>
<proteinExistence type="predicted"/>
<dbReference type="Proteomes" id="UP000494206">
    <property type="component" value="Unassembled WGS sequence"/>
</dbReference>
<keyword evidence="1" id="KW-0507">mRNA processing</keyword>
<dbReference type="OrthoDB" id="10070965at2759"/>
<dbReference type="GO" id="GO:0008380">
    <property type="term" value="P:RNA splicing"/>
    <property type="evidence" value="ECO:0007669"/>
    <property type="project" value="UniProtKB-KW"/>
</dbReference>
<evidence type="ECO:0000256" key="1">
    <source>
        <dbReference type="ARBA" id="ARBA00022664"/>
    </source>
</evidence>
<gene>
    <name evidence="5" type="ORF">CBOVIS_LOCUS2191</name>
</gene>
<accession>A0A8S1EGV7</accession>
<feature type="compositionally biased region" description="Basic residues" evidence="3">
    <location>
        <begin position="577"/>
        <end position="588"/>
    </location>
</feature>
<name>A0A8S1EGV7_9PELO</name>
<dbReference type="AlphaFoldDB" id="A0A8S1EGV7"/>
<dbReference type="Pfam" id="PF09750">
    <property type="entry name" value="DRY_EERY"/>
    <property type="match status" value="1"/>
</dbReference>
<reference evidence="5 6" key="1">
    <citation type="submission" date="2020-04" db="EMBL/GenBank/DDBJ databases">
        <authorList>
            <person name="Laetsch R D."/>
            <person name="Stevens L."/>
            <person name="Kumar S."/>
            <person name="Blaxter L. M."/>
        </authorList>
    </citation>
    <scope>NUCLEOTIDE SEQUENCE [LARGE SCALE GENOMIC DNA]</scope>
</reference>
<dbReference type="GO" id="GO:0006397">
    <property type="term" value="P:mRNA processing"/>
    <property type="evidence" value="ECO:0007669"/>
    <property type="project" value="UniProtKB-KW"/>
</dbReference>
<feature type="compositionally biased region" description="Basic and acidic residues" evidence="3">
    <location>
        <begin position="531"/>
        <end position="541"/>
    </location>
</feature>
<dbReference type="SMART" id="SM01141">
    <property type="entry name" value="DRY_EERY"/>
    <property type="match status" value="1"/>
</dbReference>
<feature type="region of interest" description="Disordered" evidence="3">
    <location>
        <begin position="180"/>
        <end position="202"/>
    </location>
</feature>
<evidence type="ECO:0000313" key="5">
    <source>
        <dbReference type="EMBL" id="CAB3398978.1"/>
    </source>
</evidence>
<feature type="region of interest" description="Disordered" evidence="3">
    <location>
        <begin position="307"/>
        <end position="349"/>
    </location>
</feature>
<keyword evidence="2" id="KW-0508">mRNA splicing</keyword>
<comment type="caution">
    <text evidence="5">The sequence shown here is derived from an EMBL/GenBank/DDBJ whole genome shotgun (WGS) entry which is preliminary data.</text>
</comment>
<dbReference type="EMBL" id="CADEPM010000001">
    <property type="protein sequence ID" value="CAB3398978.1"/>
    <property type="molecule type" value="Genomic_DNA"/>
</dbReference>